<reference evidence="4" key="1">
    <citation type="submission" date="2021-01" db="EMBL/GenBank/DDBJ databases">
        <authorList>
            <person name="Corre E."/>
            <person name="Pelletier E."/>
            <person name="Niang G."/>
            <person name="Scheremetjew M."/>
            <person name="Finn R."/>
            <person name="Kale V."/>
            <person name="Holt S."/>
            <person name="Cochrane G."/>
            <person name="Meng A."/>
            <person name="Brown T."/>
            <person name="Cohen L."/>
        </authorList>
    </citation>
    <scope>NUCLEOTIDE SEQUENCE</scope>
    <source>
        <strain evidence="4">10249 10 AB</strain>
    </source>
</reference>
<dbReference type="PANTHER" id="PTHR46504">
    <property type="entry name" value="TRNASE Z TRZ1"/>
    <property type="match status" value="1"/>
</dbReference>
<accession>A0A7S4AMY3</accession>
<dbReference type="Gene3D" id="3.60.15.10">
    <property type="entry name" value="Ribonuclease Z/Hydroxyacylglutathione hydrolase-like"/>
    <property type="match status" value="1"/>
</dbReference>
<organism evidence="4">
    <name type="scientific">Pseudo-nitzschia australis</name>
    <dbReference type="NCBI Taxonomy" id="44445"/>
    <lineage>
        <taxon>Eukaryota</taxon>
        <taxon>Sar</taxon>
        <taxon>Stramenopiles</taxon>
        <taxon>Ochrophyta</taxon>
        <taxon>Bacillariophyta</taxon>
        <taxon>Bacillariophyceae</taxon>
        <taxon>Bacillariophycidae</taxon>
        <taxon>Bacillariales</taxon>
        <taxon>Bacillariaceae</taxon>
        <taxon>Pseudo-nitzschia</taxon>
    </lineage>
</organism>
<dbReference type="SUPFAM" id="SSF56281">
    <property type="entry name" value="Metallo-hydrolase/oxidoreductase"/>
    <property type="match status" value="1"/>
</dbReference>
<dbReference type="InterPro" id="IPR036866">
    <property type="entry name" value="RibonucZ/Hydroxyglut_hydro"/>
</dbReference>
<dbReference type="Gene3D" id="1.10.238.10">
    <property type="entry name" value="EF-hand"/>
    <property type="match status" value="1"/>
</dbReference>
<protein>
    <recommendedName>
        <fullName evidence="3">EF-hand domain-containing protein</fullName>
    </recommendedName>
</protein>
<dbReference type="PROSITE" id="PS00018">
    <property type="entry name" value="EF_HAND_1"/>
    <property type="match status" value="1"/>
</dbReference>
<dbReference type="InterPro" id="IPR002048">
    <property type="entry name" value="EF_hand_dom"/>
</dbReference>
<evidence type="ECO:0000313" key="4">
    <source>
        <dbReference type="EMBL" id="CAE0721124.1"/>
    </source>
</evidence>
<dbReference type="GO" id="GO:0005509">
    <property type="term" value="F:calcium ion binding"/>
    <property type="evidence" value="ECO:0007669"/>
    <property type="project" value="InterPro"/>
</dbReference>
<evidence type="ECO:0000256" key="1">
    <source>
        <dbReference type="ARBA" id="ARBA00022837"/>
    </source>
</evidence>
<keyword evidence="1" id="KW-0106">Calcium</keyword>
<dbReference type="CDD" id="cd06262">
    <property type="entry name" value="metallo-hydrolase-like_MBL-fold"/>
    <property type="match status" value="1"/>
</dbReference>
<dbReference type="PROSITE" id="PS50222">
    <property type="entry name" value="EF_HAND_2"/>
    <property type="match status" value="2"/>
</dbReference>
<dbReference type="EMBL" id="HBIX01019617">
    <property type="protein sequence ID" value="CAE0721124.1"/>
    <property type="molecule type" value="Transcribed_RNA"/>
</dbReference>
<feature type="domain" description="EF-hand" evidence="3">
    <location>
        <begin position="271"/>
        <end position="306"/>
    </location>
</feature>
<sequence>MAIPDRIMPDESSSKLLSPLLAKAPPKQKQKTQTMRTRCFVCIHIRCLMLLLCFLQRCSAWIVVQTATTSLRTRSCSRLSWMSSSSSRNLSRIQPPGRNGRWSSSRSSSSSPLVGEMPPSLSSLSSQSTSQSPSPSPPVPLETVDALTSLAQTILALLSGDEHSATTLTGGAAKKRKLIQQIFETYDTCGSGTLSVEEARSLFVDLSRSIVTEIANSTTDNDDDGNHDGGNHDDGNHDDNDYHRRRSRQQGEVARSHARRVLDADENGTHTIERVATKLLLLADQDHDGRVGLMELASMFDTVQKAQSGSVDTHTFPQPLRALAGSLQLLPPTEGTEVAVAANKALNWHIGVPGDDHTLRRVELERDLSIVGLGRSADASTYFVPELGIVFDAGFHVKSLEPKTVLLTHGHRDHIAGLPVHASSKAKIFAPKKIHSLVKKFLVAEAQLNYGDEHQTDQETIEALGEFDVCPVSDGDEILLPRSSYTGSPKPIGVQVFTAPHKNGVPAVSYGLYRAKTRLKEEYASLPKSELGALIREDVRITESYNQGLLFYTGDTTIDLLRERYEDILPKYKHIIHEVTFLGQPSSELDESTKKKGHTHYSQLHPWICAYPETTFVCVHWSLRYSREDVLEFFQQQYGGVPKNVVLWI</sequence>
<feature type="region of interest" description="Disordered" evidence="2">
    <location>
        <begin position="216"/>
        <end position="265"/>
    </location>
</feature>
<dbReference type="PANTHER" id="PTHR46504:SF2">
    <property type="entry name" value="TRNASE Z TRZ1"/>
    <property type="match status" value="1"/>
</dbReference>
<feature type="region of interest" description="Disordered" evidence="2">
    <location>
        <begin position="87"/>
        <end position="142"/>
    </location>
</feature>
<dbReference type="AlphaFoldDB" id="A0A7S4AMY3"/>
<feature type="domain" description="EF-hand" evidence="3">
    <location>
        <begin position="174"/>
        <end position="209"/>
    </location>
</feature>
<evidence type="ECO:0000259" key="3">
    <source>
        <dbReference type="PROSITE" id="PS50222"/>
    </source>
</evidence>
<feature type="compositionally biased region" description="Basic and acidic residues" evidence="2">
    <location>
        <begin position="224"/>
        <end position="242"/>
    </location>
</feature>
<name>A0A7S4AMY3_9STRA</name>
<dbReference type="InterPro" id="IPR018247">
    <property type="entry name" value="EF_Hand_1_Ca_BS"/>
</dbReference>
<evidence type="ECO:0000256" key="2">
    <source>
        <dbReference type="SAM" id="MobiDB-lite"/>
    </source>
</evidence>
<dbReference type="SMART" id="SM00054">
    <property type="entry name" value="EFh"/>
    <property type="match status" value="2"/>
</dbReference>
<dbReference type="InterPro" id="IPR011992">
    <property type="entry name" value="EF-hand-dom_pair"/>
</dbReference>
<feature type="compositionally biased region" description="Low complexity" evidence="2">
    <location>
        <begin position="118"/>
        <end position="133"/>
    </location>
</feature>
<gene>
    <name evidence="4" type="ORF">PAUS00366_LOCUS13879</name>
</gene>
<proteinExistence type="predicted"/>
<dbReference type="SUPFAM" id="SSF47473">
    <property type="entry name" value="EF-hand"/>
    <property type="match status" value="1"/>
</dbReference>